<keyword evidence="8 10" id="KW-0975">Bacterial flagellum</keyword>
<name>A0A316FN83_9GAMM</name>
<keyword evidence="5 10" id="KW-0812">Transmembrane</keyword>
<evidence type="ECO:0000256" key="7">
    <source>
        <dbReference type="ARBA" id="ARBA00023136"/>
    </source>
</evidence>
<dbReference type="InterPro" id="IPR006303">
    <property type="entry name" value="FliR"/>
</dbReference>
<dbReference type="GO" id="GO:0009425">
    <property type="term" value="C:bacterial-type flagellum basal body"/>
    <property type="evidence" value="ECO:0007669"/>
    <property type="project" value="UniProtKB-SubCell"/>
</dbReference>
<proteinExistence type="inferred from homology"/>
<comment type="subcellular location">
    <subcellularLocation>
        <location evidence="10">Cell membrane</location>
        <topology evidence="10">Multi-pass membrane protein</topology>
    </subcellularLocation>
    <subcellularLocation>
        <location evidence="10">Bacterial flagellum basal body</location>
    </subcellularLocation>
</comment>
<comment type="caution">
    <text evidence="11">The sequence shown here is derived from an EMBL/GenBank/DDBJ whole genome shotgun (WGS) entry which is preliminary data.</text>
</comment>
<protein>
    <recommendedName>
        <fullName evidence="3 9">Flagellar biosynthetic protein FliR</fullName>
    </recommendedName>
</protein>
<dbReference type="AlphaFoldDB" id="A0A316FN83"/>
<evidence type="ECO:0000256" key="8">
    <source>
        <dbReference type="ARBA" id="ARBA00023143"/>
    </source>
</evidence>
<evidence type="ECO:0000256" key="4">
    <source>
        <dbReference type="ARBA" id="ARBA00022475"/>
    </source>
</evidence>
<keyword evidence="11" id="KW-0969">Cilium</keyword>
<keyword evidence="7 10" id="KW-0472">Membrane</keyword>
<dbReference type="PANTHER" id="PTHR30065:SF8">
    <property type="entry name" value="FLAGELLAR BIOSYNTHETIC PROTEIN FLIR"/>
    <property type="match status" value="1"/>
</dbReference>
<keyword evidence="11" id="KW-0966">Cell projection</keyword>
<comment type="function">
    <text evidence="1 10">Role in flagellar biosynthesis.</text>
</comment>
<dbReference type="InterPro" id="IPR002010">
    <property type="entry name" value="T3SS_IM_R"/>
</dbReference>
<feature type="transmembrane region" description="Helical" evidence="10">
    <location>
        <begin position="120"/>
        <end position="140"/>
    </location>
</feature>
<organism evidence="11 12">
    <name type="scientific">Pleionea mediterranea</name>
    <dbReference type="NCBI Taxonomy" id="523701"/>
    <lineage>
        <taxon>Bacteria</taxon>
        <taxon>Pseudomonadati</taxon>
        <taxon>Pseudomonadota</taxon>
        <taxon>Gammaproteobacteria</taxon>
        <taxon>Oceanospirillales</taxon>
        <taxon>Pleioneaceae</taxon>
        <taxon>Pleionea</taxon>
    </lineage>
</organism>
<dbReference type="GO" id="GO:0005886">
    <property type="term" value="C:plasma membrane"/>
    <property type="evidence" value="ECO:0007669"/>
    <property type="project" value="UniProtKB-SubCell"/>
</dbReference>
<keyword evidence="12" id="KW-1185">Reference proteome</keyword>
<evidence type="ECO:0000256" key="10">
    <source>
        <dbReference type="RuleBase" id="RU362071"/>
    </source>
</evidence>
<dbReference type="RefSeq" id="WP_109763939.1">
    <property type="nucleotide sequence ID" value="NZ_QGGU01000008.1"/>
</dbReference>
<keyword evidence="4 10" id="KW-1003">Cell membrane</keyword>
<evidence type="ECO:0000256" key="3">
    <source>
        <dbReference type="ARBA" id="ARBA00021717"/>
    </source>
</evidence>
<dbReference type="Proteomes" id="UP000245790">
    <property type="component" value="Unassembled WGS sequence"/>
</dbReference>
<dbReference type="EMBL" id="QGGU01000008">
    <property type="protein sequence ID" value="PWK49136.1"/>
    <property type="molecule type" value="Genomic_DNA"/>
</dbReference>
<evidence type="ECO:0000256" key="9">
    <source>
        <dbReference type="NCBIfam" id="TIGR01400"/>
    </source>
</evidence>
<evidence type="ECO:0000256" key="6">
    <source>
        <dbReference type="ARBA" id="ARBA00022989"/>
    </source>
</evidence>
<dbReference type="PANTHER" id="PTHR30065">
    <property type="entry name" value="FLAGELLAR BIOSYNTHETIC PROTEIN FLIR"/>
    <property type="match status" value="1"/>
</dbReference>
<gene>
    <name evidence="11" type="ORF">C8D97_10845</name>
</gene>
<feature type="transmembrane region" description="Helical" evidence="10">
    <location>
        <begin position="12"/>
        <end position="34"/>
    </location>
</feature>
<reference evidence="11 12" key="1">
    <citation type="submission" date="2018-05" db="EMBL/GenBank/DDBJ databases">
        <title>Genomic Encyclopedia of Type Strains, Phase IV (KMG-IV): sequencing the most valuable type-strain genomes for metagenomic binning, comparative biology and taxonomic classification.</title>
        <authorList>
            <person name="Goeker M."/>
        </authorList>
    </citation>
    <scope>NUCLEOTIDE SEQUENCE [LARGE SCALE GENOMIC DNA]</scope>
    <source>
        <strain evidence="11 12">DSM 25350</strain>
    </source>
</reference>
<dbReference type="Pfam" id="PF01311">
    <property type="entry name" value="Bac_export_1"/>
    <property type="match status" value="1"/>
</dbReference>
<dbReference type="OrthoDB" id="9797790at2"/>
<feature type="transmembrane region" description="Helical" evidence="10">
    <location>
        <begin position="41"/>
        <end position="58"/>
    </location>
</feature>
<dbReference type="GO" id="GO:0044780">
    <property type="term" value="P:bacterial-type flagellum assembly"/>
    <property type="evidence" value="ECO:0007669"/>
    <property type="project" value="UniProtKB-UniRule"/>
</dbReference>
<evidence type="ECO:0000256" key="2">
    <source>
        <dbReference type="ARBA" id="ARBA00009772"/>
    </source>
</evidence>
<evidence type="ECO:0000313" key="12">
    <source>
        <dbReference type="Proteomes" id="UP000245790"/>
    </source>
</evidence>
<keyword evidence="6 10" id="KW-1133">Transmembrane helix</keyword>
<dbReference type="PRINTS" id="PR00953">
    <property type="entry name" value="TYPE3IMRPROT"/>
</dbReference>
<feature type="transmembrane region" description="Helical" evidence="10">
    <location>
        <begin position="211"/>
        <end position="233"/>
    </location>
</feature>
<feature type="transmembrane region" description="Helical" evidence="10">
    <location>
        <begin position="172"/>
        <end position="199"/>
    </location>
</feature>
<evidence type="ECO:0000256" key="1">
    <source>
        <dbReference type="ARBA" id="ARBA00002578"/>
    </source>
</evidence>
<evidence type="ECO:0000313" key="11">
    <source>
        <dbReference type="EMBL" id="PWK49136.1"/>
    </source>
</evidence>
<evidence type="ECO:0000256" key="5">
    <source>
        <dbReference type="ARBA" id="ARBA00022692"/>
    </source>
</evidence>
<accession>A0A316FN83</accession>
<sequence>MVIEFSAINDWLVHYILPFSRIAGMILAMVVIGTRSVSPRIRLFLALSVTVVAAPMIKTDVALDLFSFQAIIQVITQTLIGIGIGFVTRVVFETFVIAGQVISMQTGLGFASLIDQNTGVSVPALGQMFVMMATLIFLALDGHLRLIELMILSFESLPISESHLFFVQLDKFVYWVEMIFSTAFMMVLSAIVALLVMNLSLGVMTRSAPQLNIFAVGFPIMTVVGMTIIWLLLKSFLPHFINQIDRGNQVVCQLLLLEC</sequence>
<dbReference type="GO" id="GO:0006605">
    <property type="term" value="P:protein targeting"/>
    <property type="evidence" value="ECO:0007669"/>
    <property type="project" value="UniProtKB-UniRule"/>
</dbReference>
<feature type="transmembrane region" description="Helical" evidence="10">
    <location>
        <begin position="70"/>
        <end position="88"/>
    </location>
</feature>
<keyword evidence="11" id="KW-0282">Flagellum</keyword>
<comment type="similarity">
    <text evidence="2 10">Belongs to the FliR/MopE/SpaR family.</text>
</comment>
<dbReference type="NCBIfam" id="TIGR01400">
    <property type="entry name" value="fliR"/>
    <property type="match status" value="1"/>
</dbReference>